<dbReference type="Pfam" id="PF00326">
    <property type="entry name" value="Peptidase_S9"/>
    <property type="match status" value="1"/>
</dbReference>
<dbReference type="PANTHER" id="PTHR36842:SF1">
    <property type="entry name" value="PROTEIN TOLB"/>
    <property type="match status" value="1"/>
</dbReference>
<proteinExistence type="inferred from homology"/>
<name>A0A6J4VN61_9BACT</name>
<protein>
    <submittedName>
        <fullName evidence="4">TolB protein, periplasmic protein involved in the tonb-independent uptake of group A colicins</fullName>
    </submittedName>
</protein>
<dbReference type="Gene3D" id="2.120.10.30">
    <property type="entry name" value="TolB, C-terminal domain"/>
    <property type="match status" value="3"/>
</dbReference>
<evidence type="ECO:0000259" key="3">
    <source>
        <dbReference type="Pfam" id="PF00326"/>
    </source>
</evidence>
<comment type="similarity">
    <text evidence="1">Belongs to the TolB family.</text>
</comment>
<dbReference type="GO" id="GO:0006508">
    <property type="term" value="P:proteolysis"/>
    <property type="evidence" value="ECO:0007669"/>
    <property type="project" value="InterPro"/>
</dbReference>
<dbReference type="EMBL" id="CADCWG010000317">
    <property type="protein sequence ID" value="CAA9578312.1"/>
    <property type="molecule type" value="Genomic_DNA"/>
</dbReference>
<dbReference type="AlphaFoldDB" id="A0A6J4VN61"/>
<gene>
    <name evidence="4" type="ORF">AVDCRST_MAG49-4491</name>
</gene>
<dbReference type="PANTHER" id="PTHR36842">
    <property type="entry name" value="PROTEIN TOLB HOMOLOG"/>
    <property type="match status" value="1"/>
</dbReference>
<evidence type="ECO:0000256" key="2">
    <source>
        <dbReference type="SAM" id="MobiDB-lite"/>
    </source>
</evidence>
<dbReference type="InterPro" id="IPR029058">
    <property type="entry name" value="AB_hydrolase_fold"/>
</dbReference>
<feature type="region of interest" description="Disordered" evidence="2">
    <location>
        <begin position="406"/>
        <end position="451"/>
    </location>
</feature>
<organism evidence="4">
    <name type="scientific">uncultured Thermomicrobiales bacterium</name>
    <dbReference type="NCBI Taxonomy" id="1645740"/>
    <lineage>
        <taxon>Bacteria</taxon>
        <taxon>Pseudomonadati</taxon>
        <taxon>Thermomicrobiota</taxon>
        <taxon>Thermomicrobia</taxon>
        <taxon>Thermomicrobiales</taxon>
        <taxon>environmental samples</taxon>
    </lineage>
</organism>
<dbReference type="InterPro" id="IPR011659">
    <property type="entry name" value="WD40"/>
</dbReference>
<dbReference type="Gene3D" id="3.40.50.1820">
    <property type="entry name" value="alpha/beta hydrolase"/>
    <property type="match status" value="1"/>
</dbReference>
<feature type="compositionally biased region" description="Low complexity" evidence="2">
    <location>
        <begin position="10"/>
        <end position="39"/>
    </location>
</feature>
<dbReference type="InterPro" id="IPR011042">
    <property type="entry name" value="6-blade_b-propeller_TolB-like"/>
</dbReference>
<sequence length="707" mass="72437">MAERGAGPIATDPAAPGVPVAGGPEATGGTTATLLEPGPDAGVGNVPAGGTDAAEAAEVDRWASFPAAANAPGPANPSPDGSMLAYLAATSASDGGRELRLLPTGGGPERTLTLPFAPLPDADPDGLPYTDEGPQWSPDGARLAVLGPRPDGATGTAVWIVDVASGEARPLVVHPASDRGPRWAPDGETIAFTSRRDGRDTVCLAFAVGEGPAVPLTDGTRDDRDPAWSRDGDQIAFRRRSVEDPRHDDILILVLGTGEERQLTSRPGKVGLGSKPASRRGMRWAPDRSQVAYVTDEKDWDILAVLNADNGSGWTLAGEPGDKAEPRWDPTGKKLLYTRTHGPYVACCVKGTSAASAETVDPGDGFARSPRWLPDGRVVYLFTDGRRPPVFVVQDAKAGAVRTALPTPVPAVPTDPVADGAPSNGTSDAPSDVSPVSGERDGATTDTLPAPIEGLVDPVRHEVETGDGLKLGGLLYRLPEMAGTAAGVVSLGDGPPARQEAGLAPGPQRLAGAGLAVFAPNLRGTRGGGRPVLDGLLETSDTEVEVADLADIAAALGELDGIDGGRLGIVGRGFGGTLALLAAASRPGTYRAVAAIDPIADWDLELDTTDGASRAWLTRQYGLPAARPARYALRSPDTFAALLDGPVLLVGTADAPPSRAAQLDGLAATLAELGVAFERETAPSGEPEAVTYGRVAAFLSRALARTS</sequence>
<reference evidence="4" key="1">
    <citation type="submission" date="2020-02" db="EMBL/GenBank/DDBJ databases">
        <authorList>
            <person name="Meier V. D."/>
        </authorList>
    </citation>
    <scope>NUCLEOTIDE SEQUENCE</scope>
    <source>
        <strain evidence="4">AVDCRST_MAG49</strain>
    </source>
</reference>
<dbReference type="SUPFAM" id="SSF82171">
    <property type="entry name" value="DPP6 N-terminal domain-like"/>
    <property type="match status" value="1"/>
</dbReference>
<dbReference type="GO" id="GO:0008236">
    <property type="term" value="F:serine-type peptidase activity"/>
    <property type="evidence" value="ECO:0007669"/>
    <property type="project" value="InterPro"/>
</dbReference>
<evidence type="ECO:0000256" key="1">
    <source>
        <dbReference type="ARBA" id="ARBA00009820"/>
    </source>
</evidence>
<accession>A0A6J4VN61</accession>
<evidence type="ECO:0000313" key="4">
    <source>
        <dbReference type="EMBL" id="CAA9578312.1"/>
    </source>
</evidence>
<dbReference type="Pfam" id="PF07676">
    <property type="entry name" value="PD40"/>
    <property type="match status" value="3"/>
</dbReference>
<dbReference type="SUPFAM" id="SSF53474">
    <property type="entry name" value="alpha/beta-Hydrolases"/>
    <property type="match status" value="1"/>
</dbReference>
<dbReference type="InterPro" id="IPR001375">
    <property type="entry name" value="Peptidase_S9_cat"/>
</dbReference>
<feature type="domain" description="Peptidase S9 prolyl oligopeptidase catalytic" evidence="3">
    <location>
        <begin position="508"/>
        <end position="654"/>
    </location>
</feature>
<feature type="region of interest" description="Disordered" evidence="2">
    <location>
        <begin position="1"/>
        <end position="50"/>
    </location>
</feature>